<protein>
    <submittedName>
        <fullName evidence="2">Uncharacterized protein</fullName>
    </submittedName>
</protein>
<feature type="compositionally biased region" description="Acidic residues" evidence="1">
    <location>
        <begin position="26"/>
        <end position="49"/>
    </location>
</feature>
<comment type="caution">
    <text evidence="2">The sequence shown here is derived from an EMBL/GenBank/DDBJ whole genome shotgun (WGS) entry which is preliminary data.</text>
</comment>
<feature type="compositionally biased region" description="Basic and acidic residues" evidence="1">
    <location>
        <begin position="9"/>
        <end position="25"/>
    </location>
</feature>
<keyword evidence="3" id="KW-1185">Reference proteome</keyword>
<evidence type="ECO:0000313" key="2">
    <source>
        <dbReference type="EMBL" id="MEV0708072.1"/>
    </source>
</evidence>
<feature type="region of interest" description="Disordered" evidence="1">
    <location>
        <begin position="1"/>
        <end position="49"/>
    </location>
</feature>
<accession>A0ABV3FRN2</accession>
<dbReference type="Proteomes" id="UP001551695">
    <property type="component" value="Unassembled WGS sequence"/>
</dbReference>
<evidence type="ECO:0000256" key="1">
    <source>
        <dbReference type="SAM" id="MobiDB-lite"/>
    </source>
</evidence>
<name>A0ABV3FRN2_9NOCA</name>
<organism evidence="2 3">
    <name type="scientific">Nocardia aurea</name>
    <dbReference type="NCBI Taxonomy" id="2144174"/>
    <lineage>
        <taxon>Bacteria</taxon>
        <taxon>Bacillati</taxon>
        <taxon>Actinomycetota</taxon>
        <taxon>Actinomycetes</taxon>
        <taxon>Mycobacteriales</taxon>
        <taxon>Nocardiaceae</taxon>
        <taxon>Nocardia</taxon>
    </lineage>
</organism>
<gene>
    <name evidence="2" type="ORF">AB0I48_10940</name>
</gene>
<dbReference type="EMBL" id="JBFAKC010000004">
    <property type="protein sequence ID" value="MEV0708072.1"/>
    <property type="molecule type" value="Genomic_DNA"/>
</dbReference>
<reference evidence="2 3" key="1">
    <citation type="submission" date="2024-06" db="EMBL/GenBank/DDBJ databases">
        <title>The Natural Products Discovery Center: Release of the First 8490 Sequenced Strains for Exploring Actinobacteria Biosynthetic Diversity.</title>
        <authorList>
            <person name="Kalkreuter E."/>
            <person name="Kautsar S.A."/>
            <person name="Yang D."/>
            <person name="Bader C.D."/>
            <person name="Teijaro C.N."/>
            <person name="Fluegel L."/>
            <person name="Davis C.M."/>
            <person name="Simpson J.R."/>
            <person name="Lauterbach L."/>
            <person name="Steele A.D."/>
            <person name="Gui C."/>
            <person name="Meng S."/>
            <person name="Li G."/>
            <person name="Viehrig K."/>
            <person name="Ye F."/>
            <person name="Su P."/>
            <person name="Kiefer A.F."/>
            <person name="Nichols A."/>
            <person name="Cepeda A.J."/>
            <person name="Yan W."/>
            <person name="Fan B."/>
            <person name="Jiang Y."/>
            <person name="Adhikari A."/>
            <person name="Zheng C.-J."/>
            <person name="Schuster L."/>
            <person name="Cowan T.M."/>
            <person name="Smanski M.J."/>
            <person name="Chevrette M.G."/>
            <person name="De Carvalho L.P.S."/>
            <person name="Shen B."/>
        </authorList>
    </citation>
    <scope>NUCLEOTIDE SEQUENCE [LARGE SCALE GENOMIC DNA]</scope>
    <source>
        <strain evidence="2 3">NPDC050403</strain>
    </source>
</reference>
<sequence>MNSGPRTDAAQHSDTDRDDVDHLPDSDEQTPTDEQDQAAEMDYEGDTPN</sequence>
<proteinExistence type="predicted"/>
<evidence type="ECO:0000313" key="3">
    <source>
        <dbReference type="Proteomes" id="UP001551695"/>
    </source>
</evidence>
<dbReference type="RefSeq" id="WP_357782319.1">
    <property type="nucleotide sequence ID" value="NZ_JBFAKC010000004.1"/>
</dbReference>